<evidence type="ECO:0000259" key="13">
    <source>
        <dbReference type="Pfam" id="PF04065"/>
    </source>
</evidence>
<name>A0A0W4ZK42_PNEJ7</name>
<dbReference type="InterPro" id="IPR007207">
    <property type="entry name" value="Not_N"/>
</dbReference>
<proteinExistence type="inferred from homology"/>
<evidence type="ECO:0000256" key="1">
    <source>
        <dbReference type="ARBA" id="ARBA00004123"/>
    </source>
</evidence>
<feature type="region of interest" description="Disordered" evidence="12">
    <location>
        <begin position="254"/>
        <end position="290"/>
    </location>
</feature>
<dbReference type="GeneID" id="28941110"/>
<protein>
    <recommendedName>
        <fullName evidence="10">General negative regulator of transcription subunit</fullName>
    </recommendedName>
</protein>
<dbReference type="InterPro" id="IPR007282">
    <property type="entry name" value="NOT2/3/5_C"/>
</dbReference>
<evidence type="ECO:0000256" key="6">
    <source>
        <dbReference type="ARBA" id="ARBA00022553"/>
    </source>
</evidence>
<keyword evidence="11" id="KW-0175">Coiled coil</keyword>
<evidence type="ECO:0000256" key="10">
    <source>
        <dbReference type="PIRNR" id="PIRNR005290"/>
    </source>
</evidence>
<dbReference type="GO" id="GO:0006355">
    <property type="term" value="P:regulation of DNA-templated transcription"/>
    <property type="evidence" value="ECO:0007669"/>
    <property type="project" value="InterPro"/>
</dbReference>
<dbReference type="FunFam" id="2.30.30.1020:FF:000006">
    <property type="entry name" value="CCR4-NOT transcription complex, subunit 3"/>
    <property type="match status" value="1"/>
</dbReference>
<evidence type="ECO:0000256" key="4">
    <source>
        <dbReference type="ARBA" id="ARBA00022490"/>
    </source>
</evidence>
<keyword evidence="6" id="KW-0597">Phosphoprotein</keyword>
<feature type="compositionally biased region" description="Polar residues" evidence="12">
    <location>
        <begin position="274"/>
        <end position="290"/>
    </location>
</feature>
<dbReference type="InterPro" id="IPR040168">
    <property type="entry name" value="Not2/3/5"/>
</dbReference>
<dbReference type="STRING" id="1408657.A0A0W4ZK42"/>
<feature type="domain" description="NOT2/NOT3/NOT5 C-terminal" evidence="14">
    <location>
        <begin position="482"/>
        <end position="594"/>
    </location>
</feature>
<evidence type="ECO:0000256" key="8">
    <source>
        <dbReference type="ARBA" id="ARBA00023163"/>
    </source>
</evidence>
<dbReference type="GO" id="GO:0030015">
    <property type="term" value="C:CCR4-NOT core complex"/>
    <property type="evidence" value="ECO:0007669"/>
    <property type="project" value="UniProtKB-UniRule"/>
</dbReference>
<dbReference type="RefSeq" id="XP_018229077.1">
    <property type="nucleotide sequence ID" value="XM_018374855.1"/>
</dbReference>
<dbReference type="EMBL" id="LFWA01000011">
    <property type="protein sequence ID" value="KTW28742.1"/>
    <property type="molecule type" value="Genomic_DNA"/>
</dbReference>
<gene>
    <name evidence="15" type="ORF">T551_02592</name>
</gene>
<dbReference type="VEuPathDB" id="FungiDB:T551_02592"/>
<evidence type="ECO:0000313" key="16">
    <source>
        <dbReference type="Proteomes" id="UP000053447"/>
    </source>
</evidence>
<sequence length="622" mass="71978">MTSRKLQAEVDKTLKKVNNVDVTEGVAAFESIYEKMQSTSNQSQKDKLEGDLKKEIKKLQRMRDHIKTWAASNDIKDKKPLQENRKLIEMQMERFKACEKEIKTKAFSKEGLLSAVKLDPKEKERLEMSHWLSSMVDELERQIEQLETESEILQGSLKKKNKECIKSERLEQVEHLLERHKWHQDKLELILRLLENGNIQVEKVFEVQEDIKYYVESNQDANFTENENIYENLNLNEEIFGRGLDNEVDSSLDTQSLADETSPQKDKDDKTKSTESLNATISSKTRSTESLNTIVTPKIKSKSPTLIDTNLYQATNGATKASQIKTQIEPLKYSSTAPNSPNANGIFPLQLSNTKVQTTSSTPQETSPLISSFSNHQNELIKPPDIQETVDEYQEKPVLEPLENTDGSLEALPQEVTYDMPLIEKLPIESQAYSSNSLDLSRLPQSLKDLLSSLKTVKQRILNPPPISIIHRLLEISFTTAPELVNSETPKYYIPSEPYPVPSYYPQVPPAIFDSPELFEKIDIDALFFVFYYQQGTYQQYLAAKELKRQAWRFHKKYLTWFQRHEEPKIITDEYESGTYRYFDFEGAWVQRKKVILPLIGILLITIQPDFKFQYMYLEDED</sequence>
<dbReference type="Gene3D" id="2.30.30.1020">
    <property type="entry name" value="CCR4-NOT complex subunit 2/3/5, C-terminal domain"/>
    <property type="match status" value="1"/>
</dbReference>
<keyword evidence="7 10" id="KW-0805">Transcription regulation</keyword>
<feature type="coiled-coil region" evidence="11">
    <location>
        <begin position="129"/>
        <end position="163"/>
    </location>
</feature>
<dbReference type="AlphaFoldDB" id="A0A0W4ZK42"/>
<dbReference type="Pfam" id="PF04153">
    <property type="entry name" value="NOT2_3_5_C"/>
    <property type="match status" value="1"/>
</dbReference>
<comment type="caution">
    <text evidence="15">The sequence shown here is derived from an EMBL/GenBank/DDBJ whole genome shotgun (WGS) entry which is preliminary data.</text>
</comment>
<accession>A0A0W4ZK42</accession>
<keyword evidence="4 10" id="KW-0963">Cytoplasm</keyword>
<feature type="compositionally biased region" description="Basic and acidic residues" evidence="12">
    <location>
        <begin position="262"/>
        <end position="273"/>
    </location>
</feature>
<comment type="subcellular location">
    <subcellularLocation>
        <location evidence="2 10">Cytoplasm</location>
    </subcellularLocation>
    <subcellularLocation>
        <location evidence="1 10">Nucleus</location>
    </subcellularLocation>
</comment>
<evidence type="ECO:0000256" key="12">
    <source>
        <dbReference type="SAM" id="MobiDB-lite"/>
    </source>
</evidence>
<comment type="function">
    <text evidence="10">Acts as component of the CCR4-NOT core complex, which in the nucleus seems to be a general transcription factor, and in the cytoplasm the major mRNA deadenylase involved in mRNA turnover. The NOT protein subcomplex negatively regulates the basal and activated transcription of many genes. Preferentially affects TC-type TATA element-dependent transcription. Could directly or indirectly inhibit component(s) of the general transcription machinery.</text>
</comment>
<evidence type="ECO:0000313" key="15">
    <source>
        <dbReference type="EMBL" id="KTW28742.1"/>
    </source>
</evidence>
<keyword evidence="16" id="KW-1185">Reference proteome</keyword>
<dbReference type="PANTHER" id="PTHR23326">
    <property type="entry name" value="CCR4 NOT-RELATED"/>
    <property type="match status" value="1"/>
</dbReference>
<dbReference type="GO" id="GO:0005634">
    <property type="term" value="C:nucleus"/>
    <property type="evidence" value="ECO:0007669"/>
    <property type="project" value="UniProtKB-SubCell"/>
</dbReference>
<comment type="similarity">
    <text evidence="3 10">Belongs to the CNOT2/3/5 family.</text>
</comment>
<evidence type="ECO:0000256" key="3">
    <source>
        <dbReference type="ARBA" id="ARBA00007682"/>
    </source>
</evidence>
<organism evidence="15 16">
    <name type="scientific">Pneumocystis jirovecii (strain RU7)</name>
    <name type="common">Human pneumocystis pneumonia agent</name>
    <dbReference type="NCBI Taxonomy" id="1408657"/>
    <lineage>
        <taxon>Eukaryota</taxon>
        <taxon>Fungi</taxon>
        <taxon>Dikarya</taxon>
        <taxon>Ascomycota</taxon>
        <taxon>Taphrinomycotina</taxon>
        <taxon>Pneumocystomycetes</taxon>
        <taxon>Pneumocystaceae</taxon>
        <taxon>Pneumocystis</taxon>
    </lineage>
</organism>
<dbReference type="eggNOG" id="KOG2150">
    <property type="taxonomic scope" value="Eukaryota"/>
</dbReference>
<keyword evidence="9 10" id="KW-0539">Nucleus</keyword>
<keyword evidence="8 10" id="KW-0804">Transcription</keyword>
<dbReference type="Proteomes" id="UP000053447">
    <property type="component" value="Unassembled WGS sequence"/>
</dbReference>
<evidence type="ECO:0000259" key="14">
    <source>
        <dbReference type="Pfam" id="PF04153"/>
    </source>
</evidence>
<evidence type="ECO:0000256" key="2">
    <source>
        <dbReference type="ARBA" id="ARBA00004496"/>
    </source>
</evidence>
<evidence type="ECO:0000256" key="9">
    <source>
        <dbReference type="ARBA" id="ARBA00023242"/>
    </source>
</evidence>
<keyword evidence="5 10" id="KW-0678">Repressor</keyword>
<dbReference type="InterPro" id="IPR038635">
    <property type="entry name" value="CCR4-NOT_su2/3/5_C_sf"/>
</dbReference>
<evidence type="ECO:0000256" key="5">
    <source>
        <dbReference type="ARBA" id="ARBA00022491"/>
    </source>
</evidence>
<reference evidence="16" key="1">
    <citation type="journal article" date="2016" name="Nat. Commun.">
        <title>Genome analysis of three Pneumocystis species reveals adaptation mechanisms to life exclusively in mammalian hosts.</title>
        <authorList>
            <person name="Ma L."/>
            <person name="Chen Z."/>
            <person name="Huang D.W."/>
            <person name="Kutty G."/>
            <person name="Ishihara M."/>
            <person name="Wang H."/>
            <person name="Abouelleil A."/>
            <person name="Bishop L."/>
            <person name="Davey E."/>
            <person name="Deng R."/>
            <person name="Deng X."/>
            <person name="Fan L."/>
            <person name="Fantoni G."/>
            <person name="Fitzgerald M."/>
            <person name="Gogineni E."/>
            <person name="Goldberg J.M."/>
            <person name="Handley G."/>
            <person name="Hu X."/>
            <person name="Huber C."/>
            <person name="Jiao X."/>
            <person name="Jones K."/>
            <person name="Levin J.Z."/>
            <person name="Liu Y."/>
            <person name="Macdonald P."/>
            <person name="Melnikov A."/>
            <person name="Raley C."/>
            <person name="Sassi M."/>
            <person name="Sherman B.T."/>
            <person name="Song X."/>
            <person name="Sykes S."/>
            <person name="Tran B."/>
            <person name="Walsh L."/>
            <person name="Xia Y."/>
            <person name="Yang J."/>
            <person name="Young S."/>
            <person name="Zeng Q."/>
            <person name="Zheng X."/>
            <person name="Stephens R."/>
            <person name="Nusbaum C."/>
            <person name="Birren B.W."/>
            <person name="Azadi P."/>
            <person name="Lempicki R.A."/>
            <person name="Cuomo C.A."/>
            <person name="Kovacs J.A."/>
        </authorList>
    </citation>
    <scope>NUCLEOTIDE SEQUENCE [LARGE SCALE GENOMIC DNA]</scope>
    <source>
        <strain evidence="16">RU7</strain>
    </source>
</reference>
<dbReference type="PIRSF" id="PIRSF005290">
    <property type="entry name" value="NOT_su_3_5"/>
    <property type="match status" value="1"/>
</dbReference>
<evidence type="ECO:0000256" key="11">
    <source>
        <dbReference type="SAM" id="Coils"/>
    </source>
</evidence>
<dbReference type="GO" id="GO:0000289">
    <property type="term" value="P:nuclear-transcribed mRNA poly(A) tail shortening"/>
    <property type="evidence" value="ECO:0007669"/>
    <property type="project" value="EnsemblFungi"/>
</dbReference>
<dbReference type="Pfam" id="PF04065">
    <property type="entry name" value="Not3"/>
    <property type="match status" value="1"/>
</dbReference>
<keyword evidence="10" id="KW-0010">Activator</keyword>
<dbReference type="OrthoDB" id="293823at2759"/>
<evidence type="ECO:0000256" key="7">
    <source>
        <dbReference type="ARBA" id="ARBA00023015"/>
    </source>
</evidence>
<dbReference type="GO" id="GO:0000932">
    <property type="term" value="C:P-body"/>
    <property type="evidence" value="ECO:0007669"/>
    <property type="project" value="UniProtKB-UniRule"/>
</dbReference>
<dbReference type="InterPro" id="IPR012270">
    <property type="entry name" value="CCR4-NOT_su3/5"/>
</dbReference>
<feature type="domain" description="CCR4-Not complex component Not N-terminal" evidence="13">
    <location>
        <begin position="3"/>
        <end position="235"/>
    </location>
</feature>